<keyword evidence="2 6" id="KW-0812">Transmembrane</keyword>
<dbReference type="GO" id="GO:0005778">
    <property type="term" value="C:peroxisomal membrane"/>
    <property type="evidence" value="ECO:0007669"/>
    <property type="project" value="UniProtKB-ARBA"/>
</dbReference>
<evidence type="ECO:0000256" key="5">
    <source>
        <dbReference type="SAM" id="MobiDB-lite"/>
    </source>
</evidence>
<dbReference type="EMBL" id="SPOF01000059">
    <property type="protein sequence ID" value="TIB08408.1"/>
    <property type="molecule type" value="Genomic_DNA"/>
</dbReference>
<feature type="transmembrane region" description="Helical" evidence="6">
    <location>
        <begin position="413"/>
        <end position="433"/>
    </location>
</feature>
<dbReference type="PANTHER" id="PTHR28304:SF2">
    <property type="entry name" value="PEROXISOMAL MEMBRANE PROTEIN PEX29"/>
    <property type="match status" value="1"/>
</dbReference>
<accession>A0A4T0GZZ7</accession>
<dbReference type="AlphaFoldDB" id="A0A4T0GZZ7"/>
<evidence type="ECO:0000256" key="6">
    <source>
        <dbReference type="SAM" id="Phobius"/>
    </source>
</evidence>
<dbReference type="InterPro" id="IPR052816">
    <property type="entry name" value="Peroxisomal_Membrane_PEX28-32"/>
</dbReference>
<dbReference type="InterPro" id="IPR010482">
    <property type="entry name" value="TECPR1-like_DysF"/>
</dbReference>
<keyword evidence="3 6" id="KW-1133">Transmembrane helix</keyword>
<organism evidence="8 9">
    <name type="scientific">Wallemia ichthyophaga</name>
    <dbReference type="NCBI Taxonomy" id="245174"/>
    <lineage>
        <taxon>Eukaryota</taxon>
        <taxon>Fungi</taxon>
        <taxon>Dikarya</taxon>
        <taxon>Basidiomycota</taxon>
        <taxon>Wallemiomycotina</taxon>
        <taxon>Wallemiomycetes</taxon>
        <taxon>Wallemiales</taxon>
        <taxon>Wallemiaceae</taxon>
        <taxon>Wallemia</taxon>
    </lineage>
</organism>
<proteinExistence type="predicted"/>
<evidence type="ECO:0000259" key="7">
    <source>
        <dbReference type="Pfam" id="PF06398"/>
    </source>
</evidence>
<dbReference type="Pfam" id="PF06398">
    <property type="entry name" value="Pex24p"/>
    <property type="match status" value="1"/>
</dbReference>
<evidence type="ECO:0000256" key="3">
    <source>
        <dbReference type="ARBA" id="ARBA00022989"/>
    </source>
</evidence>
<comment type="caution">
    <text evidence="8">The sequence shown here is derived from an EMBL/GenBank/DDBJ whole genome shotgun (WGS) entry which is preliminary data.</text>
</comment>
<feature type="transmembrane region" description="Helical" evidence="6">
    <location>
        <begin position="174"/>
        <end position="200"/>
    </location>
</feature>
<evidence type="ECO:0000313" key="9">
    <source>
        <dbReference type="Proteomes" id="UP000306954"/>
    </source>
</evidence>
<dbReference type="Proteomes" id="UP000306954">
    <property type="component" value="Unassembled WGS sequence"/>
</dbReference>
<feature type="transmembrane region" description="Helical" evidence="6">
    <location>
        <begin position="212"/>
        <end position="232"/>
    </location>
</feature>
<comment type="subcellular location">
    <subcellularLocation>
        <location evidence="1">Membrane</location>
        <topology evidence="1">Multi-pass membrane protein</topology>
    </subcellularLocation>
</comment>
<evidence type="ECO:0000313" key="8">
    <source>
        <dbReference type="EMBL" id="TIB08408.1"/>
    </source>
</evidence>
<feature type="compositionally biased region" description="Low complexity" evidence="5">
    <location>
        <begin position="86"/>
        <end position="109"/>
    </location>
</feature>
<feature type="domain" description="TECPR1-like DysF" evidence="7">
    <location>
        <begin position="2"/>
        <end position="211"/>
    </location>
</feature>
<feature type="region of interest" description="Disordered" evidence="5">
    <location>
        <begin position="81"/>
        <end position="122"/>
    </location>
</feature>
<protein>
    <recommendedName>
        <fullName evidence="7">TECPR1-like DysF domain-containing protein</fullName>
    </recommendedName>
</protein>
<keyword evidence="4 6" id="KW-0472">Membrane</keyword>
<feature type="transmembrane region" description="Helical" evidence="6">
    <location>
        <begin position="369"/>
        <end position="388"/>
    </location>
</feature>
<name>A0A4T0GZZ7_WALIC</name>
<sequence length="461" mass="50943">MSLNFRNFVQNTGPLFAILDAVEGVILWKSTSITILVVLLWTVLCLHPALVLILPQFSLICVILYNHSVRFPKEDIKVVDNDNAPAKHPSAPSSPTSPTSPTFPASPTQPTQPPPEPQLPDSSSPDYYLNLQSIQNLMGTTNDGIDYVMPIYRKLNWSDIEQSNGILKYTVVSLLATLILLPILPARLIFALGGYLVLALNHPLRKLFVLRGIAPLSAFTSLAISLITAVGISPSLSDINDDFYTHLTPKVGIDASQKEPTQHTMNVLGYQYVLSHAVHALWAICWILRSFSLAALLMGIQSINLALLYVQLCRVEYAPTKSRPLDYIFVHLPIRMWTVVTLAVDVSQSVFIAADYLSTPTWRFGRHQVAAVCALALPLVIGCAVVLIKGDHIWMGAHMWVLLALFLRHPKPFAVNGVCVAGWILLPLCLVGHSAAKKFLERRDELHRVRLEEDDESSVSG</sequence>
<evidence type="ECO:0000256" key="1">
    <source>
        <dbReference type="ARBA" id="ARBA00004141"/>
    </source>
</evidence>
<evidence type="ECO:0000256" key="4">
    <source>
        <dbReference type="ARBA" id="ARBA00023136"/>
    </source>
</evidence>
<feature type="transmembrane region" description="Helical" evidence="6">
    <location>
        <begin position="35"/>
        <end position="65"/>
    </location>
</feature>
<gene>
    <name evidence="8" type="ORF">E3P90_03692</name>
</gene>
<reference evidence="8 9" key="1">
    <citation type="submission" date="2019-03" db="EMBL/GenBank/DDBJ databases">
        <title>Sequencing 23 genomes of Wallemia ichthyophaga.</title>
        <authorList>
            <person name="Gostincar C."/>
        </authorList>
    </citation>
    <scope>NUCLEOTIDE SEQUENCE [LARGE SCALE GENOMIC DNA]</scope>
    <source>
        <strain evidence="8 9">EXF-8621</strain>
    </source>
</reference>
<dbReference type="GO" id="GO:0007031">
    <property type="term" value="P:peroxisome organization"/>
    <property type="evidence" value="ECO:0007669"/>
    <property type="project" value="TreeGrafter"/>
</dbReference>
<dbReference type="PANTHER" id="PTHR28304">
    <property type="entry name" value="PEROXISOMAL MEMBRANE PROTEIN PEX29"/>
    <property type="match status" value="1"/>
</dbReference>
<evidence type="ECO:0000256" key="2">
    <source>
        <dbReference type="ARBA" id="ARBA00022692"/>
    </source>
</evidence>